<dbReference type="CDD" id="cd06503">
    <property type="entry name" value="ATP-synt_Fo_b"/>
    <property type="match status" value="1"/>
</dbReference>
<organism evidence="2 3">
    <name type="scientific">Kibdelosporangium banguiense</name>
    <dbReference type="NCBI Taxonomy" id="1365924"/>
    <lineage>
        <taxon>Bacteria</taxon>
        <taxon>Bacillati</taxon>
        <taxon>Actinomycetota</taxon>
        <taxon>Actinomycetes</taxon>
        <taxon>Pseudonocardiales</taxon>
        <taxon>Pseudonocardiaceae</taxon>
        <taxon>Kibdelosporangium</taxon>
    </lineage>
</organism>
<evidence type="ECO:0000313" key="3">
    <source>
        <dbReference type="Proteomes" id="UP001519332"/>
    </source>
</evidence>
<dbReference type="RefSeq" id="WP_307855173.1">
    <property type="nucleotide sequence ID" value="NZ_JAGINW010000001.1"/>
</dbReference>
<accession>A0ABS4TI56</accession>
<evidence type="ECO:0000313" key="2">
    <source>
        <dbReference type="EMBL" id="MBP2323694.1"/>
    </source>
</evidence>
<keyword evidence="2" id="KW-0132">Cell division</keyword>
<gene>
    <name evidence="2" type="ORF">JOF56_004079</name>
</gene>
<dbReference type="Gene3D" id="1.20.5.2950">
    <property type="match status" value="1"/>
</dbReference>
<keyword evidence="2" id="KW-0131">Cell cycle</keyword>
<reference evidence="2 3" key="1">
    <citation type="submission" date="2021-03" db="EMBL/GenBank/DDBJ databases">
        <title>Sequencing the genomes of 1000 actinobacteria strains.</title>
        <authorList>
            <person name="Klenk H.-P."/>
        </authorList>
    </citation>
    <scope>NUCLEOTIDE SEQUENCE [LARGE SCALE GENOMIC DNA]</scope>
    <source>
        <strain evidence="2 3">DSM 46670</strain>
    </source>
</reference>
<name>A0ABS4TI56_9PSEU</name>
<dbReference type="PANTHER" id="PTHR38010:SF1">
    <property type="entry name" value="SLR0848 PROTEIN"/>
    <property type="match status" value="1"/>
</dbReference>
<keyword evidence="3" id="KW-1185">Reference proteome</keyword>
<protein>
    <submittedName>
        <fullName evidence="2">Cell division septum initiation protein DivIVA</fullName>
    </submittedName>
</protein>
<dbReference type="GO" id="GO:0051301">
    <property type="term" value="P:cell division"/>
    <property type="evidence" value="ECO:0007669"/>
    <property type="project" value="UniProtKB-KW"/>
</dbReference>
<comment type="caution">
    <text evidence="2">The sequence shown here is derived from an EMBL/GenBank/DDBJ whole genome shotgun (WGS) entry which is preliminary data.</text>
</comment>
<feature type="coiled-coil region" evidence="1">
    <location>
        <begin position="89"/>
        <end position="116"/>
    </location>
</feature>
<sequence>MYRVFEALDELVTILEEARGVPMTSNCIVPRGDSLELLDEIRDAIPGELDDAQDVLDRKDEIVGKAEHEANTKLSKATSEAETALANAHAEAERILADAQARAHRLVSEAEQAADREVAKGHAEYEELVGRAHAEAERMLQAGRESYEHAVEDGRIEQSRMVSQTEVVQAAHVESNRILDATAQEADRQRAECDAYVDGKLAEFEDLLAHTLRTVGKGRTHLRATQATGIHVPNPHVQGALPQKNGAAPFDYDG</sequence>
<dbReference type="PANTHER" id="PTHR38010">
    <property type="entry name" value="SLR0848 PROTEIN"/>
    <property type="match status" value="1"/>
</dbReference>
<dbReference type="Proteomes" id="UP001519332">
    <property type="component" value="Unassembled WGS sequence"/>
</dbReference>
<dbReference type="EMBL" id="JAGINW010000001">
    <property type="protein sequence ID" value="MBP2323694.1"/>
    <property type="molecule type" value="Genomic_DNA"/>
</dbReference>
<keyword evidence="1" id="KW-0175">Coiled coil</keyword>
<proteinExistence type="predicted"/>
<evidence type="ECO:0000256" key="1">
    <source>
        <dbReference type="SAM" id="Coils"/>
    </source>
</evidence>